<evidence type="ECO:0000313" key="5">
    <source>
        <dbReference type="Proteomes" id="UP000192656"/>
    </source>
</evidence>
<dbReference type="GO" id="GO:0003684">
    <property type="term" value="F:damaged DNA binding"/>
    <property type="evidence" value="ECO:0007669"/>
    <property type="project" value="InterPro"/>
</dbReference>
<dbReference type="STRING" id="937218.SAMN06297251_13712"/>
<dbReference type="GO" id="GO:0006281">
    <property type="term" value="P:DNA repair"/>
    <property type="evidence" value="ECO:0007669"/>
    <property type="project" value="InterPro"/>
</dbReference>
<dbReference type="PANTHER" id="PTHR35369:SF2">
    <property type="entry name" value="BLR3025 PROTEIN"/>
    <property type="match status" value="1"/>
</dbReference>
<reference evidence="4 5" key="1">
    <citation type="submission" date="2017-04" db="EMBL/GenBank/DDBJ databases">
        <authorList>
            <person name="Afonso C.L."/>
            <person name="Miller P.J."/>
            <person name="Scott M.A."/>
            <person name="Spackman E."/>
            <person name="Goraichik I."/>
            <person name="Dimitrov K.M."/>
            <person name="Suarez D.L."/>
            <person name="Swayne D.E."/>
        </authorList>
    </citation>
    <scope>NUCLEOTIDE SEQUENCE [LARGE SCALE GENOMIC DNA]</scope>
    <source>
        <strain evidence="4 5">CGMCC 1.10972</strain>
    </source>
</reference>
<dbReference type="Pfam" id="PF11799">
    <property type="entry name" value="IMS_C"/>
    <property type="match status" value="1"/>
</dbReference>
<evidence type="ECO:0000313" key="4">
    <source>
        <dbReference type="EMBL" id="SMD13497.1"/>
    </source>
</evidence>
<evidence type="ECO:0000256" key="1">
    <source>
        <dbReference type="ARBA" id="ARBA00022763"/>
    </source>
</evidence>
<dbReference type="SUPFAM" id="SSF56672">
    <property type="entry name" value="DNA/RNA polymerases"/>
    <property type="match status" value="1"/>
</dbReference>
<dbReference type="CDD" id="cd03468">
    <property type="entry name" value="PolY_like"/>
    <property type="match status" value="1"/>
</dbReference>
<name>A0A1W2EUW3_9HYPH</name>
<feature type="region of interest" description="Disordered" evidence="2">
    <location>
        <begin position="414"/>
        <end position="460"/>
    </location>
</feature>
<dbReference type="InterPro" id="IPR043502">
    <property type="entry name" value="DNA/RNA_pol_sf"/>
</dbReference>
<dbReference type="InterPro" id="IPR017961">
    <property type="entry name" value="DNA_pol_Y-fam_little_finger"/>
</dbReference>
<dbReference type="PANTHER" id="PTHR35369">
    <property type="entry name" value="BLR3025 PROTEIN-RELATED"/>
    <property type="match status" value="1"/>
</dbReference>
<accession>A0A1W2EUW3</accession>
<evidence type="ECO:0000259" key="3">
    <source>
        <dbReference type="Pfam" id="PF11799"/>
    </source>
</evidence>
<feature type="domain" description="DNA polymerase Y-family little finger" evidence="3">
    <location>
        <begin position="235"/>
        <end position="345"/>
    </location>
</feature>
<dbReference type="InterPro" id="IPR050356">
    <property type="entry name" value="SulA_CellDiv_inhibitor"/>
</dbReference>
<keyword evidence="5" id="KW-1185">Reference proteome</keyword>
<feature type="compositionally biased region" description="Low complexity" evidence="2">
    <location>
        <begin position="434"/>
        <end position="460"/>
    </location>
</feature>
<dbReference type="EMBL" id="FWXR01000037">
    <property type="protein sequence ID" value="SMD13497.1"/>
    <property type="molecule type" value="Genomic_DNA"/>
</dbReference>
<feature type="compositionally biased region" description="Basic and acidic residues" evidence="2">
    <location>
        <begin position="421"/>
        <end position="433"/>
    </location>
</feature>
<evidence type="ECO:0000256" key="2">
    <source>
        <dbReference type="SAM" id="MobiDB-lite"/>
    </source>
</evidence>
<organism evidence="4 5">
    <name type="scientific">Fulvimarina manganoxydans</name>
    <dbReference type="NCBI Taxonomy" id="937218"/>
    <lineage>
        <taxon>Bacteria</taxon>
        <taxon>Pseudomonadati</taxon>
        <taxon>Pseudomonadota</taxon>
        <taxon>Alphaproteobacteria</taxon>
        <taxon>Hyphomicrobiales</taxon>
        <taxon>Aurantimonadaceae</taxon>
        <taxon>Fulvimarina</taxon>
    </lineage>
</organism>
<sequence>MRERVGRGWRSEAQGATANEAPPLLALYRNAANANRITAVCEHAEQAGLLPGLGLAEARARFPTCETLACDPEADRRLLAAIADWCDRYTPLVALDPPFGLVLDISGCAHLLGGERALMDDILIRLFHQGFAASAAIASSAGAAMALMTAGAAPLIVPRGGEMAAVAALSVKALRLEPETTALLARLGLKTVAALLDQPRAGLARRFDKTLLDRLDAATGITERPINPRRPVAHLSAERRLFEPISLMEDIARLLLSLTERLKGDLEERGLGARRFELSLFRVDGVVNRLEVGTARPLREPKRVAALFREKLASLGDELDAGFGYDLVRLSVHEAESLEGTQTDLTGEDPEGTGLTHLVDRLGARLGQEAVLIAKTVESWIPERAAHWRPAATALTERARPAATALAERARPAATALAESGRQEETALGDRTRGTASAFARRSRRAAGNATSPIETRPGPALRPLRLLARPEPIEASFDLPDGAPFSFRWRRALYRVRRAEGPERIAGEWWRETPEAPRDYFRVEDETGRHFWLFREHRDLSGDREIIDPDLVLPSHPAVWFMHGLFA</sequence>
<dbReference type="Proteomes" id="UP000192656">
    <property type="component" value="Unassembled WGS sequence"/>
</dbReference>
<gene>
    <name evidence="4" type="ORF">SAMN06297251_13712</name>
</gene>
<dbReference type="AlphaFoldDB" id="A0A1W2EUW3"/>
<proteinExistence type="predicted"/>
<keyword evidence="1" id="KW-0227">DNA damage</keyword>
<protein>
    <submittedName>
        <fullName evidence="4">Protein ImuB</fullName>
    </submittedName>
</protein>